<evidence type="ECO:0000256" key="3">
    <source>
        <dbReference type="ARBA" id="ARBA00006576"/>
    </source>
</evidence>
<dbReference type="PANTHER" id="PTHR11644">
    <property type="entry name" value="CYTIDINE DEAMINASE"/>
    <property type="match status" value="1"/>
</dbReference>
<evidence type="ECO:0000256" key="11">
    <source>
        <dbReference type="ARBA" id="ARBA00049558"/>
    </source>
</evidence>
<dbReference type="InterPro" id="IPR006262">
    <property type="entry name" value="Cyt_deam_tetra"/>
</dbReference>
<feature type="domain" description="CMP/dCMP-type deaminase" evidence="13">
    <location>
        <begin position="1"/>
        <end position="128"/>
    </location>
</feature>
<accession>A0ABV9M820</accession>
<comment type="cofactor">
    <cofactor evidence="1 12">
        <name>Zn(2+)</name>
        <dbReference type="ChEBI" id="CHEBI:29105"/>
    </cofactor>
</comment>
<evidence type="ECO:0000313" key="14">
    <source>
        <dbReference type="EMBL" id="MFC4711957.1"/>
    </source>
</evidence>
<evidence type="ECO:0000256" key="9">
    <source>
        <dbReference type="ARBA" id="ARBA00032005"/>
    </source>
</evidence>
<comment type="function">
    <text evidence="2 12">This enzyme scavenges exogenous and endogenous cytidine and 2'-deoxycytidine for UMP synthesis.</text>
</comment>
<dbReference type="PROSITE" id="PS00903">
    <property type="entry name" value="CYT_DCMP_DEAMINASES_1"/>
    <property type="match status" value="1"/>
</dbReference>
<dbReference type="InterPro" id="IPR016192">
    <property type="entry name" value="APOBEC/CMP_deaminase_Zn-bd"/>
</dbReference>
<dbReference type="CDD" id="cd01283">
    <property type="entry name" value="cytidine_deaminase"/>
    <property type="match status" value="1"/>
</dbReference>
<dbReference type="Gene3D" id="3.40.140.10">
    <property type="entry name" value="Cytidine Deaminase, domain 2"/>
    <property type="match status" value="1"/>
</dbReference>
<reference evidence="15" key="1">
    <citation type="journal article" date="2019" name="Int. J. Syst. Evol. Microbiol.">
        <title>The Global Catalogue of Microorganisms (GCM) 10K type strain sequencing project: providing services to taxonomists for standard genome sequencing and annotation.</title>
        <authorList>
            <consortium name="The Broad Institute Genomics Platform"/>
            <consortium name="The Broad Institute Genome Sequencing Center for Infectious Disease"/>
            <person name="Wu L."/>
            <person name="Ma J."/>
        </authorList>
    </citation>
    <scope>NUCLEOTIDE SEQUENCE [LARGE SCALE GENOMIC DNA]</scope>
    <source>
        <strain evidence="15">CGMCC 1.12151</strain>
    </source>
</reference>
<dbReference type="Pfam" id="PF00383">
    <property type="entry name" value="dCMP_cyt_deam_1"/>
    <property type="match status" value="1"/>
</dbReference>
<protein>
    <recommendedName>
        <fullName evidence="5 12">Cytidine deaminase</fullName>
        <ecNumber evidence="4 12">3.5.4.5</ecNumber>
    </recommendedName>
    <alternativeName>
        <fullName evidence="9 12">Cytidine aminohydrolase</fullName>
    </alternativeName>
</protein>
<gene>
    <name evidence="14" type="ORF">ACFO5U_03785</name>
</gene>
<comment type="caution">
    <text evidence="14">The sequence shown here is derived from an EMBL/GenBank/DDBJ whole genome shotgun (WGS) entry which is preliminary data.</text>
</comment>
<dbReference type="Proteomes" id="UP001595932">
    <property type="component" value="Unassembled WGS sequence"/>
</dbReference>
<dbReference type="NCBIfam" id="TIGR01354">
    <property type="entry name" value="cyt_deam_tetra"/>
    <property type="match status" value="1"/>
</dbReference>
<comment type="catalytic activity">
    <reaction evidence="11 12">
        <text>cytidine + H2O + H(+) = uridine + NH4(+)</text>
        <dbReference type="Rhea" id="RHEA:16069"/>
        <dbReference type="ChEBI" id="CHEBI:15377"/>
        <dbReference type="ChEBI" id="CHEBI:15378"/>
        <dbReference type="ChEBI" id="CHEBI:16704"/>
        <dbReference type="ChEBI" id="CHEBI:17562"/>
        <dbReference type="ChEBI" id="CHEBI:28938"/>
        <dbReference type="EC" id="3.5.4.5"/>
    </reaction>
</comment>
<dbReference type="RefSeq" id="WP_377276840.1">
    <property type="nucleotide sequence ID" value="NZ_JBHSGL010000005.1"/>
</dbReference>
<dbReference type="PANTHER" id="PTHR11644:SF2">
    <property type="entry name" value="CYTIDINE DEAMINASE"/>
    <property type="match status" value="1"/>
</dbReference>
<evidence type="ECO:0000256" key="8">
    <source>
        <dbReference type="ARBA" id="ARBA00022833"/>
    </source>
</evidence>
<name>A0ABV9M820_9BACL</name>
<comment type="catalytic activity">
    <reaction evidence="10 12">
        <text>2'-deoxycytidine + H2O + H(+) = 2'-deoxyuridine + NH4(+)</text>
        <dbReference type="Rhea" id="RHEA:13433"/>
        <dbReference type="ChEBI" id="CHEBI:15377"/>
        <dbReference type="ChEBI" id="CHEBI:15378"/>
        <dbReference type="ChEBI" id="CHEBI:15698"/>
        <dbReference type="ChEBI" id="CHEBI:16450"/>
        <dbReference type="ChEBI" id="CHEBI:28938"/>
        <dbReference type="EC" id="3.5.4.5"/>
    </reaction>
</comment>
<evidence type="ECO:0000259" key="13">
    <source>
        <dbReference type="PROSITE" id="PS51747"/>
    </source>
</evidence>
<dbReference type="SUPFAM" id="SSF53927">
    <property type="entry name" value="Cytidine deaminase-like"/>
    <property type="match status" value="1"/>
</dbReference>
<dbReference type="InterPro" id="IPR016193">
    <property type="entry name" value="Cytidine_deaminase-like"/>
</dbReference>
<sequence length="136" mass="14342">MDKQQLMEQAVSARGNAYVPYSKFPVGAALLSKDGTVYTGCNIENAGYSMTNCAERTAVFKAVSEGIKEFAALAVAADTKGPVSPCGACRQVLAEFCAPDMPVYLTNLEGAVSETTIAELLPGAFSTEDLDYAARK</sequence>
<comment type="similarity">
    <text evidence="3 12">Belongs to the cytidine and deoxycytidylate deaminase family.</text>
</comment>
<dbReference type="EMBL" id="JBHSGL010000005">
    <property type="protein sequence ID" value="MFC4711957.1"/>
    <property type="molecule type" value="Genomic_DNA"/>
</dbReference>
<dbReference type="EC" id="3.5.4.5" evidence="4 12"/>
<dbReference type="NCBIfam" id="NF004064">
    <property type="entry name" value="PRK05578.1"/>
    <property type="match status" value="1"/>
</dbReference>
<keyword evidence="15" id="KW-1185">Reference proteome</keyword>
<dbReference type="GO" id="GO:0004126">
    <property type="term" value="F:cytidine deaminase activity"/>
    <property type="evidence" value="ECO:0007669"/>
    <property type="project" value="UniProtKB-EC"/>
</dbReference>
<keyword evidence="8 12" id="KW-0862">Zinc</keyword>
<evidence type="ECO:0000256" key="2">
    <source>
        <dbReference type="ARBA" id="ARBA00003949"/>
    </source>
</evidence>
<keyword evidence="6 12" id="KW-0479">Metal-binding</keyword>
<evidence type="ECO:0000256" key="4">
    <source>
        <dbReference type="ARBA" id="ARBA00012783"/>
    </source>
</evidence>
<evidence type="ECO:0000313" key="15">
    <source>
        <dbReference type="Proteomes" id="UP001595932"/>
    </source>
</evidence>
<proteinExistence type="inferred from homology"/>
<evidence type="ECO:0000256" key="7">
    <source>
        <dbReference type="ARBA" id="ARBA00022801"/>
    </source>
</evidence>
<dbReference type="InterPro" id="IPR002125">
    <property type="entry name" value="CMP_dCMP_dom"/>
</dbReference>
<dbReference type="PROSITE" id="PS51747">
    <property type="entry name" value="CYT_DCMP_DEAMINASES_2"/>
    <property type="match status" value="1"/>
</dbReference>
<evidence type="ECO:0000256" key="5">
    <source>
        <dbReference type="ARBA" id="ARBA00018266"/>
    </source>
</evidence>
<keyword evidence="7 12" id="KW-0378">Hydrolase</keyword>
<evidence type="ECO:0000256" key="10">
    <source>
        <dbReference type="ARBA" id="ARBA00049252"/>
    </source>
</evidence>
<organism evidence="14 15">
    <name type="scientific">Planococcus dechangensis</name>
    <dbReference type="NCBI Taxonomy" id="1176255"/>
    <lineage>
        <taxon>Bacteria</taxon>
        <taxon>Bacillati</taxon>
        <taxon>Bacillota</taxon>
        <taxon>Bacilli</taxon>
        <taxon>Bacillales</taxon>
        <taxon>Caryophanaceae</taxon>
        <taxon>Planococcus</taxon>
    </lineage>
</organism>
<dbReference type="InterPro" id="IPR050202">
    <property type="entry name" value="Cyt/Deoxycyt_deaminase"/>
</dbReference>
<evidence type="ECO:0000256" key="1">
    <source>
        <dbReference type="ARBA" id="ARBA00001947"/>
    </source>
</evidence>
<evidence type="ECO:0000256" key="12">
    <source>
        <dbReference type="RuleBase" id="RU364006"/>
    </source>
</evidence>
<evidence type="ECO:0000256" key="6">
    <source>
        <dbReference type="ARBA" id="ARBA00022723"/>
    </source>
</evidence>